<dbReference type="EMBL" id="JARAKH010000047">
    <property type="protein sequence ID" value="KAK8377751.1"/>
    <property type="molecule type" value="Genomic_DNA"/>
</dbReference>
<feature type="region of interest" description="Disordered" evidence="2">
    <location>
        <begin position="4135"/>
        <end position="4176"/>
    </location>
</feature>
<feature type="compositionally biased region" description="Polar residues" evidence="2">
    <location>
        <begin position="2015"/>
        <end position="2042"/>
    </location>
</feature>
<proteinExistence type="predicted"/>
<dbReference type="InterPro" id="IPR027417">
    <property type="entry name" value="P-loop_NTPase"/>
</dbReference>
<feature type="compositionally biased region" description="Basic and acidic residues" evidence="2">
    <location>
        <begin position="3746"/>
        <end position="3759"/>
    </location>
</feature>
<dbReference type="Pfam" id="PF12775">
    <property type="entry name" value="AAA_7"/>
    <property type="match status" value="1"/>
</dbReference>
<dbReference type="GO" id="GO:0030286">
    <property type="term" value="C:dynein complex"/>
    <property type="evidence" value="ECO:0007669"/>
    <property type="project" value="InterPro"/>
</dbReference>
<dbReference type="GO" id="GO:0045505">
    <property type="term" value="F:dynein intermediate chain binding"/>
    <property type="evidence" value="ECO:0007669"/>
    <property type="project" value="InterPro"/>
</dbReference>
<dbReference type="PANTHER" id="PTHR45703:SF36">
    <property type="entry name" value="DYNEIN HEAVY CHAIN, CYTOPLASMIC"/>
    <property type="match status" value="1"/>
</dbReference>
<feature type="domain" description="Dynein heavy chain tail" evidence="3">
    <location>
        <begin position="27"/>
        <end position="509"/>
    </location>
</feature>
<feature type="region of interest" description="Disordered" evidence="2">
    <location>
        <begin position="2209"/>
        <end position="2244"/>
    </location>
</feature>
<feature type="region of interest" description="Disordered" evidence="2">
    <location>
        <begin position="2015"/>
        <end position="2068"/>
    </location>
</feature>
<sequence length="4344" mass="479187">MQEDEENEEGDKEELKEAVVQLADLHTGLADCYKSLEYLEKFIKVVGEGRLAGLEGLAGSLMEVLLLLWRLGRRQGISGRVQVMLECGVESLVGVVTRELRPVNLLPASMREAHPFLASQRRVMEALHVVAEWEEAVTVCAQTVMASAKRQRDGRQDFDPTKVLGTISGLRSVCTDLSDIMKVLLEAQVGFSGEWSALIRVQDPDQLRTITSQVLRVLTAYDFNIFSARNQDRWVRQKEDLQLAVQKWEQAVISAINESFQDRMTSELVTAVAGVLQKEPCRASFRQLLISRLPDLLSAFAEEVKGIRADFKAEQEKERPGTQAPLSGRVRWMSAYLTKRLAAWTTLKQLYSQHQGSSAGGDLWAEVEAEVEEVQGEVERAREQMVAQWGKRVTQQIPKLLVTPVLTRDEHHCGVGGWRVRLPGELQSVVWECGQLLQAGIRPPELATHLTLHYHTLQTAAMGLHLTLKDYHSVLDQLSPVQRELLSAELSGADRVLAAGQRVVTWSPAALTHFSTSCRDVIEHVRALANKLISITHHLDDHLTSIRETRLLNPTPRNTTTDTQHPPSLPELMGECKMRCNVMVEELVEVYERLVTTLGSAGLLLCSAEEGAPESLAAHIRTAPELKARLSPFLLHWCHNVQEAVTMMLVNSISSMEKLLQGQEVVFGVESSLTSTSTLTLTPPARTLTSILADALGHTVRSAMVFRHWVELEDGTVALNPAPTADDDTLATSTFYSQVSQDPRLHAAIESITSTFTCVIRTLDADLQSWYVYEHVWRRDKSATVNRFCRSGPSVKEYDDKLRFYTHLASELSQASQHKTHGCVSLDVRPLVGQVVRQAGEWVRLLGAGLLLEARNRLNHVLEQVTIINSELEQPTKDLASLTLVVRAVRQVTSQHAHLHTAILDVRQMFHTLSVYGIEVMDSDHRKLELTSERLEVLHQNSITVKRSLQPTQAFFLAKTQQKVFDFSKAVQRFQQKFESKGPGTVGEDLERGVVLLKEYSKKVDELQKEREQLDQEEDVFDLPATQYPGLDKAVVVMQQLREVFAIYQQLRSVEMTWRTMRWVTAKLDDLKGQVEGVRAALQGCDGGQETEVWRAMQQRLDDHTTSLEVTAALRQPAVQARHWQQLVTVAGCGGRWESSTGVGNVSVWDVLELRLSRHPLLVATTVDAAVRESHLNTQIKEIANFWQRTRLCVQTSTTVWTVEGLDELLDHLHNHNLILKAMANTRYCRPFAEEASQLAGTLVSVEALVEAWQDTQENVKLLLSHTLASEFSKAPELRARYRKLMERIERRAFVLELAGNAAFLEEVLVLQRYAQEVMGELGELLERPRCHCARLHFLTNQELMGLLAQSSPEHLNLLVGKLFNHVCGLRWSENSVKGLLTMEGEELHLLSPVVLSKDSGDGAGIGAGVQRLLDATHLTMKAAVQRVIEELGRERKLTRTMLQEAPLAAVAVAWRVWWAAGVDMVLCATTKGERSALRRQLDKITEDITFLLGAMGRGQQRREEEELEQEEREVPQVPLSWVRTPSGRSCRSRRASVAALPSFRCLPLLLVTLHARDVVSSLIRSNACSVEDHRWVMQLRYSWQAQNSHLQLHAAYRSLDYGYEYSGCGSPDYVVTPLSERVLYATLAALAAHTPPLLTGESGGGRQSLMEAAAHIAGRFLLTFSLSPFTSVAALSSMLAGSLVGGSWLHLRECEQASPAVLSALASMLLNLNLAHTYTSANPVIQIGGHEVSLNPGAGVILGSAPSQHQDQDSNQEEEEEEVSQHSPLSHSLLGLSRPVHVAAPPAQTLVFVWLLAQGHPRAQEASEAVTEVLRQVLGSYRNLAGVVGLRLHLRLTQEAAVEAFRSLVCPRLPLNSLDGVGRVLDHLVPPDSAVSSIPLVSCEAWHTDCLLVGPLGSLLLGMLGFTGWDLIANVLSYQMPTQQVESGRGQPSEEVLRRLGMRVISKQEKNRTSACQYTILFTPQMKAVEQVAKELENWSCVVVVGPPRSGKTTTITAAVRIYQRRSGALSLSSTHQYTPSTAGYKSSRNIGKMRSWTQRTPPAGHRTVRSEESSSTHDSRHLSDRETITVDEVDESNIEVLSSGRRLVDRHVYSLRPQSYSQARLMGTETQGGLFSSLLQRLATKAIHSVVVLEGEEAGQCLLRLQDLPGTLLMDSLLALPPNPNLTFVVEVCSLEEVPGWVLGRAGVVQISPDMLSLATLLPEPTILPSTPTTDRRSDTSATPRTPSIPSTPATHPEEPPTSAALLDYLTYRLLHPLLQVLCASPSSVCCHATVDVIRLVESLRDHKSEEMTVDCVAGTVQAVVQAGRCLAHPTVLSQVHHTLNMALGKVAGESVLDSAVLEVIENLRSSNNVSEQRWDAASSSWQPWANTSDVQSSSTASAVHASPTADTHRLAWLLHHVIPVGQPVMVAGYAGWGKTTITSMAQASLQDWVVVEVKVTPATTAEDVEAALLSHLTQTSHDTMTPTSPTIFCFDDVGGLERTSTTANYIQSVAQHQGMFPTSQKARWMSLAHVYMMCVCTMEASEGTEVEEGGGWWRGWAVYHMHHDQGAASSAALSAVLRPLAPLQSHAHTALTNATLLLAERVMPLLSPLEEPFIPASKTALVWQVVATLHVIPLPSVSSASFLNVFNAWLHVLTSILMLPLLSSQVREDVWEELQGSIAESCSGLVSELPETPPVPLWHPGPPSPEEMPSYTTQQNAATKMAEILSEKNEVMEDEEAGARVASHGGVCLGVATVVSAVWDLLSAPSPPLLLCLGTATRDKQVVVALAASYLGVELIKCDGEDSVLKLLEDPGAGGGAVDTGGDSGGNGGSDGGSGQSCSLTPALVHIPANVLHHPDVLKKLLDAVTKTGVGHSRVYVVTGCHAEVWPLSQELKWVTRRGRVVVNLPHHTTQHHQDFVLSLMKNDQYLQSEGLSEHFGIAEFAATVHELCCRMEEQSQHTRPGRRPPHSHHLPSVASLVHLVAIFSELLEKRKVKIHAKMEEVGRAVARVKELEDHVAGLRSTHATLEDSLSEANDNIQNMTTTLQQRGEDIVEIEGEASKLQEEVATVEAAWEELDKEVEEYVQETKAPLVEITEKVATLDIHRIRKLLSRSPISAIQSVFECAVVLLGSADVSWRAVRHATQDDNFCVRLAAVCVPALTQAVISTLADKLEQVKMTVEHMSRVSDIGGVLLQYLRCVMFFWHRYHEDVQPRQARVQAINDQAKQAFHPIMQLQSKLVFKEKRVKVLKEEVSSLKSRLREEERHVASLRSKRATVEGELETVLEVITHLSPHSERWREEAKQQTEMLQQVTGECLLAATCFTYLAALSPEAGEGLEDAWRRDLTGRGLLHPLPEDAHQEKFRLVSSVTEVEVLVREAVQFHLHHKSLLLVRDPHYLVEDYFESGTWLRTDGVSWLEELKEQLTVREQHCPVYLHQEHRAALETVPCILHLLKDVCKSNGNKMTMVVVVVVDDSCSTSPCPLCSRLTLLDLSLHYKGIVQVMAGTLLRWRSPDLQQRVQQAVDTVVGARRQKEKTEAQLVFSLTSAATVTASTELTGFMGHIKELNDVTGVLVQQEEEVKQLTEMVDCQYAQAACLAARLYALTSTLGTLHTSYNVPLSLVQDSISHRLASSSLDDASEQVSQEEILQVVTEAVFAVVETRLQQQHRLLVATCFGLARLNMFCEEEDFLKAFLIPLNLDETWLWGKVVPPKKEKKAEVDEEEKEGEEEDKEEQDMEEEKDEEEEKDKEEKEDKSEEEDPETKPCETVEEHQDQTDEVFPSWIPSECNVKSARILGKLSEGCCGLFSPSSDPLEECAASSLLQWLVGSASGWQQTFPAKTSLHQAGQWVVLARHLRQDQMLPAMTQLATLVLGAAALHAHPDPVSRGVGLLGRPHCTPARGLTSLIQVNVGHGGCAPRAVMEAGQKGGLPYYKVTFLSLATATKQEVRRRVVMAGRRRTWLVLLDAQAAPRNLAHARLALASLPATLPAPTVFCVVPSACHASVSASHSAVVVHVERPTSLASALAAYLPRALTPPRPPHHHQDAATTAAALTTAYVFSLLHARGERAASCWVHRPLLTETLLGEATLAARRQGTAPAGPASDRLIAWRDLAQFLAKVVVGSVVKTKLDQVVIDTIFSDHINGQVLRKQVRGPGEAPHSPVTPLPSPATPLHSGRREAEEEKSQESFASQPTHVLLHSLPAGDLMLDISLPPNKAIASVCGRVEAREATLLGIPEGRCLAEDSRKMTAILEDFTEAPWVAAPLWVAEGLLEELQGALGSPVGVVAQQVMREVTPETRAWQEEIKTWDAQQEAARRRLAALRQAQCASQFYSPLPLASVEYYYIISEQTCTLSLTVGSCK</sequence>
<feature type="compositionally biased region" description="Basic and acidic residues" evidence="2">
    <location>
        <begin position="4159"/>
        <end position="4169"/>
    </location>
</feature>
<feature type="coiled-coil region" evidence="1">
    <location>
        <begin position="3551"/>
        <end position="3578"/>
    </location>
</feature>
<dbReference type="InterPro" id="IPR013602">
    <property type="entry name" value="Dynein_heavy_linker"/>
</dbReference>
<dbReference type="InterPro" id="IPR042228">
    <property type="entry name" value="Dynein_linker_3"/>
</dbReference>
<accession>A0AAW0SSK0</accession>
<dbReference type="PANTHER" id="PTHR45703">
    <property type="entry name" value="DYNEIN HEAVY CHAIN"/>
    <property type="match status" value="1"/>
</dbReference>
<dbReference type="Gene3D" id="1.20.140.100">
    <property type="entry name" value="Dynein heavy chain, N-terminal domain 2"/>
    <property type="match status" value="1"/>
</dbReference>
<dbReference type="GO" id="GO:0005524">
    <property type="term" value="F:ATP binding"/>
    <property type="evidence" value="ECO:0007669"/>
    <property type="project" value="InterPro"/>
</dbReference>
<name>A0AAW0SSK0_SCYPA</name>
<feature type="domain" description="Dynein heavy chain linker" evidence="4">
    <location>
        <begin position="1038"/>
        <end position="1429"/>
    </location>
</feature>
<dbReference type="InterPro" id="IPR035699">
    <property type="entry name" value="AAA_6"/>
</dbReference>
<feature type="coiled-coil region" evidence="1">
    <location>
        <begin position="2996"/>
        <end position="3072"/>
    </location>
</feature>
<keyword evidence="7" id="KW-1185">Reference proteome</keyword>
<feature type="compositionally biased region" description="Basic and acidic residues" evidence="2">
    <location>
        <begin position="2050"/>
        <end position="2068"/>
    </location>
</feature>
<feature type="region of interest" description="Disordered" evidence="2">
    <location>
        <begin position="2803"/>
        <end position="2822"/>
    </location>
</feature>
<feature type="coiled-coil region" evidence="1">
    <location>
        <begin position="3217"/>
        <end position="3300"/>
    </location>
</feature>
<dbReference type="Gene3D" id="3.20.180.20">
    <property type="entry name" value="Dynein heavy chain, N-terminal domain 2"/>
    <property type="match status" value="1"/>
</dbReference>
<dbReference type="Gene3D" id="1.20.58.1120">
    <property type="match status" value="1"/>
</dbReference>
<evidence type="ECO:0000259" key="3">
    <source>
        <dbReference type="Pfam" id="PF08385"/>
    </source>
</evidence>
<dbReference type="Proteomes" id="UP001487740">
    <property type="component" value="Unassembled WGS sequence"/>
</dbReference>
<dbReference type="Pfam" id="PF12774">
    <property type="entry name" value="AAA_6"/>
    <property type="match status" value="1"/>
</dbReference>
<feature type="coiled-coil region" evidence="1">
    <location>
        <begin position="990"/>
        <end position="1020"/>
    </location>
</feature>
<organism evidence="6 7">
    <name type="scientific">Scylla paramamosain</name>
    <name type="common">Mud crab</name>
    <dbReference type="NCBI Taxonomy" id="85552"/>
    <lineage>
        <taxon>Eukaryota</taxon>
        <taxon>Metazoa</taxon>
        <taxon>Ecdysozoa</taxon>
        <taxon>Arthropoda</taxon>
        <taxon>Crustacea</taxon>
        <taxon>Multicrustacea</taxon>
        <taxon>Malacostraca</taxon>
        <taxon>Eumalacostraca</taxon>
        <taxon>Eucarida</taxon>
        <taxon>Decapoda</taxon>
        <taxon>Pleocyemata</taxon>
        <taxon>Brachyura</taxon>
        <taxon>Eubrachyura</taxon>
        <taxon>Portunoidea</taxon>
        <taxon>Portunidae</taxon>
        <taxon>Portuninae</taxon>
        <taxon>Scylla</taxon>
    </lineage>
</organism>
<gene>
    <name evidence="6" type="ORF">O3P69_014010</name>
</gene>
<evidence type="ECO:0000313" key="7">
    <source>
        <dbReference type="Proteomes" id="UP001487740"/>
    </source>
</evidence>
<dbReference type="GO" id="GO:0051959">
    <property type="term" value="F:dynein light intermediate chain binding"/>
    <property type="evidence" value="ECO:0007669"/>
    <property type="project" value="InterPro"/>
</dbReference>
<feature type="region of interest" description="Disordered" evidence="2">
    <location>
        <begin position="3699"/>
        <end position="3763"/>
    </location>
</feature>
<evidence type="ECO:0000256" key="2">
    <source>
        <dbReference type="SAM" id="MobiDB-lite"/>
    </source>
</evidence>
<feature type="region of interest" description="Disordered" evidence="2">
    <location>
        <begin position="1744"/>
        <end position="1769"/>
    </location>
</feature>
<keyword evidence="1" id="KW-0175">Coiled coil</keyword>
<feature type="compositionally biased region" description="Acidic residues" evidence="2">
    <location>
        <begin position="3704"/>
        <end position="3732"/>
    </location>
</feature>
<evidence type="ECO:0000259" key="4">
    <source>
        <dbReference type="Pfam" id="PF08393"/>
    </source>
</evidence>
<dbReference type="Pfam" id="PF08385">
    <property type="entry name" value="DHC_N1"/>
    <property type="match status" value="1"/>
</dbReference>
<dbReference type="Pfam" id="PF08393">
    <property type="entry name" value="DHC_N2"/>
    <property type="match status" value="1"/>
</dbReference>
<dbReference type="InterPro" id="IPR042222">
    <property type="entry name" value="Dynein_2_N"/>
</dbReference>
<evidence type="ECO:0000259" key="5">
    <source>
        <dbReference type="Pfam" id="PF12774"/>
    </source>
</evidence>
<evidence type="ECO:0000313" key="6">
    <source>
        <dbReference type="EMBL" id="KAK8377751.1"/>
    </source>
</evidence>
<dbReference type="Gene3D" id="1.10.287.2620">
    <property type="match status" value="1"/>
</dbReference>
<dbReference type="SUPFAM" id="SSF52540">
    <property type="entry name" value="P-loop containing nucleoside triphosphate hydrolases"/>
    <property type="match status" value="2"/>
</dbReference>
<dbReference type="InterPro" id="IPR026983">
    <property type="entry name" value="DHC"/>
</dbReference>
<reference evidence="6 7" key="1">
    <citation type="submission" date="2023-03" db="EMBL/GenBank/DDBJ databases">
        <title>High-quality genome of Scylla paramamosain provides insights in environmental adaptation.</title>
        <authorList>
            <person name="Zhang L."/>
        </authorList>
    </citation>
    <scope>NUCLEOTIDE SEQUENCE [LARGE SCALE GENOMIC DNA]</scope>
    <source>
        <strain evidence="6">LZ_2023a</strain>
        <tissue evidence="6">Muscle</tissue>
    </source>
</reference>
<comment type="caution">
    <text evidence="6">The sequence shown here is derived from an EMBL/GenBank/DDBJ whole genome shotgun (WGS) entry which is preliminary data.</text>
</comment>
<dbReference type="Gene3D" id="1.20.920.20">
    <property type="match status" value="1"/>
</dbReference>
<dbReference type="Gene3D" id="3.40.50.300">
    <property type="entry name" value="P-loop containing nucleotide triphosphate hydrolases"/>
    <property type="match status" value="3"/>
</dbReference>
<protein>
    <submittedName>
        <fullName evidence="6">Uncharacterized protein</fullName>
    </submittedName>
</protein>
<evidence type="ECO:0000256" key="1">
    <source>
        <dbReference type="SAM" id="Coils"/>
    </source>
</evidence>
<dbReference type="GO" id="GO:0007018">
    <property type="term" value="P:microtubule-based movement"/>
    <property type="evidence" value="ECO:0007669"/>
    <property type="project" value="InterPro"/>
</dbReference>
<feature type="domain" description="Dynein heavy chain hydrolytic ATP-binding dynein motor region" evidence="5">
    <location>
        <begin position="1602"/>
        <end position="1815"/>
    </location>
</feature>
<dbReference type="InterPro" id="IPR013594">
    <property type="entry name" value="Dynein_heavy_tail"/>
</dbReference>